<evidence type="ECO:0000313" key="9">
    <source>
        <dbReference type="Proteomes" id="UP000694408"/>
    </source>
</evidence>
<protein>
    <recommendedName>
        <fullName evidence="7">Sushi domain-containing protein</fullName>
    </recommendedName>
</protein>
<dbReference type="Pfam" id="PF00084">
    <property type="entry name" value="Sushi"/>
    <property type="match status" value="6"/>
</dbReference>
<dbReference type="PROSITE" id="PS50923">
    <property type="entry name" value="SUSHI"/>
    <property type="match status" value="6"/>
</dbReference>
<dbReference type="SMART" id="SM00032">
    <property type="entry name" value="CCP"/>
    <property type="match status" value="6"/>
</dbReference>
<dbReference type="Proteomes" id="UP000694408">
    <property type="component" value="Unplaced"/>
</dbReference>
<keyword evidence="4 5" id="KW-1015">Disulfide bond</keyword>
<evidence type="ECO:0000256" key="2">
    <source>
        <dbReference type="ARBA" id="ARBA00022659"/>
    </source>
</evidence>
<comment type="caution">
    <text evidence="5">Lacks conserved residue(s) required for the propagation of feature annotation.</text>
</comment>
<reference evidence="8" key="1">
    <citation type="submission" date="2025-08" db="UniProtKB">
        <authorList>
            <consortium name="Ensembl"/>
        </authorList>
    </citation>
    <scope>IDENTIFICATION</scope>
</reference>
<proteinExistence type="predicted"/>
<accession>A0A8C5JN63</accession>
<dbReference type="PANTHER" id="PTHR45785">
    <property type="entry name" value="COMPLEMENT FACTOR H-RELATED"/>
    <property type="match status" value="1"/>
</dbReference>
<feature type="domain" description="Sushi" evidence="7">
    <location>
        <begin position="84"/>
        <end position="144"/>
    </location>
</feature>
<evidence type="ECO:0000256" key="5">
    <source>
        <dbReference type="PROSITE-ProRule" id="PRU00302"/>
    </source>
</evidence>
<keyword evidence="3 6" id="KW-0732">Signal</keyword>
<evidence type="ECO:0000256" key="1">
    <source>
        <dbReference type="ARBA" id="ARBA00004328"/>
    </source>
</evidence>
<name>A0A8C5JN63_JUNHY</name>
<comment type="subcellular location">
    <subcellularLocation>
        <location evidence="1">Virion</location>
    </subcellularLocation>
</comment>
<evidence type="ECO:0000256" key="4">
    <source>
        <dbReference type="ARBA" id="ARBA00023157"/>
    </source>
</evidence>
<evidence type="ECO:0000256" key="3">
    <source>
        <dbReference type="ARBA" id="ARBA00022729"/>
    </source>
</evidence>
<feature type="disulfide bond" evidence="5">
    <location>
        <begin position="115"/>
        <end position="142"/>
    </location>
</feature>
<dbReference type="AlphaFoldDB" id="A0A8C5JN63"/>
<sequence>MSLLGCAALLVCWMHCAAQRACEGPPPRRVKEVPAKTWDKPPYPHGTQAIYNCRPGYVKVGRVGFRCIDGVWKELSPGTECRNKPCGHPGDTDFGFFELTSGTEFVFGARVEYRCNDGYQMLSQRNYRECQADGWSNDIPHCEVIKCLPVQEPENGRIIMTGAFELGQEYSFGQVVNFECNAKYMLVGAKEIVCSANGEWSSDVPQCKEINCDVPEILHGYVRSPRKTYKENELLQFFCEEGYKYGSKADALCTASGWNPPPYCTEIVCSRPVISSGNFIPQKDKYTVGNTITVECDDGFHFRAITGRSTAECTKNGWVPEPACVRKPCEYPPIENGKLTDSHERYRDYYFPKRFGQTVDYHCLNGYSTPTGHYWVRITCTERGWVPEPKCLSKYISTIYSILG</sequence>
<dbReference type="FunFam" id="2.10.70.10:FF:000054">
    <property type="entry name" value="Complement inhibitory factor H"/>
    <property type="match status" value="1"/>
</dbReference>
<feature type="domain" description="Sushi" evidence="7">
    <location>
        <begin position="327"/>
        <end position="393"/>
    </location>
</feature>
<organism evidence="8 9">
    <name type="scientific">Junco hyemalis</name>
    <name type="common">Dark-eyed junco</name>
    <dbReference type="NCBI Taxonomy" id="40217"/>
    <lineage>
        <taxon>Eukaryota</taxon>
        <taxon>Metazoa</taxon>
        <taxon>Chordata</taxon>
        <taxon>Craniata</taxon>
        <taxon>Vertebrata</taxon>
        <taxon>Euteleostomi</taxon>
        <taxon>Archelosauria</taxon>
        <taxon>Archosauria</taxon>
        <taxon>Dinosauria</taxon>
        <taxon>Saurischia</taxon>
        <taxon>Theropoda</taxon>
        <taxon>Coelurosauria</taxon>
        <taxon>Aves</taxon>
        <taxon>Neognathae</taxon>
        <taxon>Neoaves</taxon>
        <taxon>Telluraves</taxon>
        <taxon>Australaves</taxon>
        <taxon>Passeriformes</taxon>
        <taxon>Passerellidae</taxon>
        <taxon>Junco</taxon>
    </lineage>
</organism>
<dbReference type="InterPro" id="IPR035976">
    <property type="entry name" value="Sushi/SCR/CCP_sf"/>
</dbReference>
<feature type="chain" id="PRO_5034315702" description="Sushi domain-containing protein" evidence="6">
    <location>
        <begin position="19"/>
        <end position="404"/>
    </location>
</feature>
<dbReference type="OMA" id="YCEAPIL"/>
<evidence type="ECO:0000259" key="7">
    <source>
        <dbReference type="PROSITE" id="PS50923"/>
    </source>
</evidence>
<dbReference type="Ensembl" id="ENSJHYT00000026362.1">
    <property type="protein sequence ID" value="ENSJHYP00000021840.1"/>
    <property type="gene ID" value="ENSJHYG00000016514.1"/>
</dbReference>
<feature type="domain" description="Sushi" evidence="7">
    <location>
        <begin position="210"/>
        <end position="266"/>
    </location>
</feature>
<feature type="domain" description="Sushi" evidence="7">
    <location>
        <begin position="20"/>
        <end position="83"/>
    </location>
</feature>
<dbReference type="Gene3D" id="2.10.70.10">
    <property type="entry name" value="Complement Module, domain 1"/>
    <property type="match status" value="6"/>
</dbReference>
<feature type="domain" description="Sushi" evidence="7">
    <location>
        <begin position="145"/>
        <end position="209"/>
    </location>
</feature>
<feature type="disulfide bond" evidence="5">
    <location>
        <begin position="180"/>
        <end position="207"/>
    </location>
</feature>
<dbReference type="InterPro" id="IPR051503">
    <property type="entry name" value="ComplSys_Reg/VirEntry_Med"/>
</dbReference>
<feature type="signal peptide" evidence="6">
    <location>
        <begin position="1"/>
        <end position="18"/>
    </location>
</feature>
<feature type="domain" description="Sushi" evidence="7">
    <location>
        <begin position="267"/>
        <end position="326"/>
    </location>
</feature>
<dbReference type="SUPFAM" id="SSF57535">
    <property type="entry name" value="Complement control module/SCR domain"/>
    <property type="match status" value="6"/>
</dbReference>
<dbReference type="PANTHER" id="PTHR45785:SF2">
    <property type="entry name" value="COMPLEMENT FACTOR H-RELATED"/>
    <property type="match status" value="1"/>
</dbReference>
<reference evidence="8" key="2">
    <citation type="submission" date="2025-09" db="UniProtKB">
        <authorList>
            <consortium name="Ensembl"/>
        </authorList>
    </citation>
    <scope>IDENTIFICATION</scope>
</reference>
<dbReference type="CDD" id="cd00033">
    <property type="entry name" value="CCP"/>
    <property type="match status" value="5"/>
</dbReference>
<evidence type="ECO:0000256" key="6">
    <source>
        <dbReference type="SAM" id="SignalP"/>
    </source>
</evidence>
<evidence type="ECO:0000313" key="8">
    <source>
        <dbReference type="Ensembl" id="ENSJHYP00000021840.1"/>
    </source>
</evidence>
<keyword evidence="2 5" id="KW-0768">Sushi</keyword>
<dbReference type="InterPro" id="IPR000436">
    <property type="entry name" value="Sushi_SCR_CCP_dom"/>
</dbReference>
<keyword evidence="9" id="KW-1185">Reference proteome</keyword>